<protein>
    <submittedName>
        <fullName evidence="1">Uncharacterized protein</fullName>
    </submittedName>
</protein>
<organism evidence="1 2">
    <name type="scientific">Pisolithus tinctorius Marx 270</name>
    <dbReference type="NCBI Taxonomy" id="870435"/>
    <lineage>
        <taxon>Eukaryota</taxon>
        <taxon>Fungi</taxon>
        <taxon>Dikarya</taxon>
        <taxon>Basidiomycota</taxon>
        <taxon>Agaricomycotina</taxon>
        <taxon>Agaricomycetes</taxon>
        <taxon>Agaricomycetidae</taxon>
        <taxon>Boletales</taxon>
        <taxon>Sclerodermatineae</taxon>
        <taxon>Pisolithaceae</taxon>
        <taxon>Pisolithus</taxon>
    </lineage>
</organism>
<dbReference type="AlphaFoldDB" id="A0A0C3IB16"/>
<proteinExistence type="predicted"/>
<reference evidence="2" key="2">
    <citation type="submission" date="2015-01" db="EMBL/GenBank/DDBJ databases">
        <title>Evolutionary Origins and Diversification of the Mycorrhizal Mutualists.</title>
        <authorList>
            <consortium name="DOE Joint Genome Institute"/>
            <consortium name="Mycorrhizal Genomics Consortium"/>
            <person name="Kohler A."/>
            <person name="Kuo A."/>
            <person name="Nagy L.G."/>
            <person name="Floudas D."/>
            <person name="Copeland A."/>
            <person name="Barry K.W."/>
            <person name="Cichocki N."/>
            <person name="Veneault-Fourrey C."/>
            <person name="LaButti K."/>
            <person name="Lindquist E.A."/>
            <person name="Lipzen A."/>
            <person name="Lundell T."/>
            <person name="Morin E."/>
            <person name="Murat C."/>
            <person name="Riley R."/>
            <person name="Ohm R."/>
            <person name="Sun H."/>
            <person name="Tunlid A."/>
            <person name="Henrissat B."/>
            <person name="Grigoriev I.V."/>
            <person name="Hibbett D.S."/>
            <person name="Martin F."/>
        </authorList>
    </citation>
    <scope>NUCLEOTIDE SEQUENCE [LARGE SCALE GENOMIC DNA]</scope>
    <source>
        <strain evidence="2">Marx 270</strain>
    </source>
</reference>
<evidence type="ECO:0000313" key="2">
    <source>
        <dbReference type="Proteomes" id="UP000054217"/>
    </source>
</evidence>
<name>A0A0C3IB16_PISTI</name>
<gene>
    <name evidence="1" type="ORF">M404DRAFT_35237</name>
</gene>
<evidence type="ECO:0000313" key="1">
    <source>
        <dbReference type="EMBL" id="KIN94262.1"/>
    </source>
</evidence>
<reference evidence="1 2" key="1">
    <citation type="submission" date="2014-04" db="EMBL/GenBank/DDBJ databases">
        <authorList>
            <consortium name="DOE Joint Genome Institute"/>
            <person name="Kuo A."/>
            <person name="Kohler A."/>
            <person name="Costa M.D."/>
            <person name="Nagy L.G."/>
            <person name="Floudas D."/>
            <person name="Copeland A."/>
            <person name="Barry K.W."/>
            <person name="Cichocki N."/>
            <person name="Veneault-Fourrey C."/>
            <person name="LaButti K."/>
            <person name="Lindquist E.A."/>
            <person name="Lipzen A."/>
            <person name="Lundell T."/>
            <person name="Morin E."/>
            <person name="Murat C."/>
            <person name="Sun H."/>
            <person name="Tunlid A."/>
            <person name="Henrissat B."/>
            <person name="Grigoriev I.V."/>
            <person name="Hibbett D.S."/>
            <person name="Martin F."/>
            <person name="Nordberg H.P."/>
            <person name="Cantor M.N."/>
            <person name="Hua S.X."/>
        </authorList>
    </citation>
    <scope>NUCLEOTIDE SEQUENCE [LARGE SCALE GENOMIC DNA]</scope>
    <source>
        <strain evidence="1 2">Marx 270</strain>
    </source>
</reference>
<keyword evidence="2" id="KW-1185">Reference proteome</keyword>
<dbReference type="Proteomes" id="UP000054217">
    <property type="component" value="Unassembled WGS sequence"/>
</dbReference>
<dbReference type="InParanoid" id="A0A0C3IB16"/>
<dbReference type="HOGENOM" id="CLU_2997404_0_0_1"/>
<dbReference type="EMBL" id="KN832106">
    <property type="protein sequence ID" value="KIN94262.1"/>
    <property type="molecule type" value="Genomic_DNA"/>
</dbReference>
<accession>A0A0C3IB16</accession>
<sequence length="57" mass="6149">MSGLGQSQPSTPSLFPIGTWLQQFCVQSPPSAFATPALEPWTPFSASDHPRPALPWP</sequence>